<accession>A0A831PKA9</accession>
<dbReference type="EMBL" id="DSDK01000386">
    <property type="protein sequence ID" value="HDR51365.1"/>
    <property type="molecule type" value="Genomic_DNA"/>
</dbReference>
<evidence type="ECO:0000313" key="1">
    <source>
        <dbReference type="EMBL" id="HDR51365.1"/>
    </source>
</evidence>
<name>A0A831PKA9_9BACT</name>
<dbReference type="Proteomes" id="UP000886047">
    <property type="component" value="Unassembled WGS sequence"/>
</dbReference>
<sequence length="98" mass="11187">MNNTFTKTSYRLQSVKTGKMFDDNGWTLDAPEEKEPSLIRAIYEKPQLELKDNSWGLYKFADWLPVGRTLKGSSAPVTYKSDGLAKELGLHNLWITFS</sequence>
<proteinExistence type="predicted"/>
<feature type="non-terminal residue" evidence="1">
    <location>
        <position position="98"/>
    </location>
</feature>
<dbReference type="AlphaFoldDB" id="A0A831PKA9"/>
<organism evidence="1">
    <name type="scientific">Mariniphaga anaerophila</name>
    <dbReference type="NCBI Taxonomy" id="1484053"/>
    <lineage>
        <taxon>Bacteria</taxon>
        <taxon>Pseudomonadati</taxon>
        <taxon>Bacteroidota</taxon>
        <taxon>Bacteroidia</taxon>
        <taxon>Marinilabiliales</taxon>
        <taxon>Prolixibacteraceae</taxon>
        <taxon>Mariniphaga</taxon>
    </lineage>
</organism>
<comment type="caution">
    <text evidence="1">The sequence shown here is derived from an EMBL/GenBank/DDBJ whole genome shotgun (WGS) entry which is preliminary data.</text>
</comment>
<reference evidence="1" key="1">
    <citation type="journal article" date="2020" name="mSystems">
        <title>Genome- and Community-Level Interaction Insights into Carbon Utilization and Element Cycling Functions of Hydrothermarchaeota in Hydrothermal Sediment.</title>
        <authorList>
            <person name="Zhou Z."/>
            <person name="Liu Y."/>
            <person name="Xu W."/>
            <person name="Pan J."/>
            <person name="Luo Z.H."/>
            <person name="Li M."/>
        </authorList>
    </citation>
    <scope>NUCLEOTIDE SEQUENCE [LARGE SCALE GENOMIC DNA]</scope>
    <source>
        <strain evidence="1">SpSt-1217</strain>
    </source>
</reference>
<gene>
    <name evidence="1" type="ORF">ENN90_07055</name>
</gene>
<protein>
    <submittedName>
        <fullName evidence="1">Cysteate synthase</fullName>
    </submittedName>
</protein>